<keyword evidence="5 11" id="KW-0067">ATP-binding</keyword>
<dbReference type="InterPro" id="IPR033732">
    <property type="entry name" value="ATP_synth_F1_a_nt-bd_dom"/>
</dbReference>
<comment type="function">
    <text evidence="11">Produces ATP from ADP in the presence of a proton gradient across the membrane. The alpha chain is a regulatory subunit.</text>
</comment>
<dbReference type="CDD" id="cd01132">
    <property type="entry name" value="F1-ATPase_alpha_CD"/>
    <property type="match status" value="1"/>
</dbReference>
<dbReference type="Gene3D" id="2.40.30.20">
    <property type="match status" value="1"/>
</dbReference>
<name>A0ABY5I7Y0_9FIRM</name>
<evidence type="ECO:0000259" key="13">
    <source>
        <dbReference type="Pfam" id="PF00306"/>
    </source>
</evidence>
<dbReference type="Gene3D" id="1.20.150.20">
    <property type="entry name" value="ATP synthase alpha/beta chain, C-terminal domain"/>
    <property type="match status" value="1"/>
</dbReference>
<feature type="binding site" evidence="11">
    <location>
        <begin position="169"/>
        <end position="176"/>
    </location>
    <ligand>
        <name>ATP</name>
        <dbReference type="ChEBI" id="CHEBI:30616"/>
    </ligand>
</feature>
<dbReference type="InterPro" id="IPR005294">
    <property type="entry name" value="ATP_synth_F1_asu"/>
</dbReference>
<feature type="site" description="Required for activity" evidence="11">
    <location>
        <position position="362"/>
    </location>
</feature>
<proteinExistence type="inferred from homology"/>
<accession>A0ABY5I7Y0</accession>
<dbReference type="PROSITE" id="PS00152">
    <property type="entry name" value="ATPASE_ALPHA_BETA"/>
    <property type="match status" value="1"/>
</dbReference>
<evidence type="ECO:0000256" key="9">
    <source>
        <dbReference type="ARBA" id="ARBA00023196"/>
    </source>
</evidence>
<dbReference type="InterPro" id="IPR004100">
    <property type="entry name" value="ATPase_F1/V1/A1_a/bsu_N"/>
</dbReference>
<gene>
    <name evidence="11 15" type="primary">atpA</name>
    <name evidence="15" type="ORF">NMU03_06185</name>
</gene>
<dbReference type="InterPro" id="IPR000793">
    <property type="entry name" value="ATP_synth_asu_C"/>
</dbReference>
<evidence type="ECO:0000256" key="7">
    <source>
        <dbReference type="ARBA" id="ARBA00023065"/>
    </source>
</evidence>
<evidence type="ECO:0000256" key="8">
    <source>
        <dbReference type="ARBA" id="ARBA00023136"/>
    </source>
</evidence>
<comment type="catalytic activity">
    <reaction evidence="11">
        <text>ATP + H2O + 4 H(+)(in) = ADP + phosphate + 5 H(+)(out)</text>
        <dbReference type="Rhea" id="RHEA:57720"/>
        <dbReference type="ChEBI" id="CHEBI:15377"/>
        <dbReference type="ChEBI" id="CHEBI:15378"/>
        <dbReference type="ChEBI" id="CHEBI:30616"/>
        <dbReference type="ChEBI" id="CHEBI:43474"/>
        <dbReference type="ChEBI" id="CHEBI:456216"/>
        <dbReference type="EC" id="7.1.2.2"/>
    </reaction>
</comment>
<evidence type="ECO:0000259" key="14">
    <source>
        <dbReference type="Pfam" id="PF02874"/>
    </source>
</evidence>
<dbReference type="CDD" id="cd18116">
    <property type="entry name" value="ATP-synt_F1_alpha_N"/>
    <property type="match status" value="1"/>
</dbReference>
<keyword evidence="10 11" id="KW-0066">ATP synthesis</keyword>
<evidence type="ECO:0000256" key="11">
    <source>
        <dbReference type="HAMAP-Rule" id="MF_01346"/>
    </source>
</evidence>
<evidence type="ECO:0000313" key="15">
    <source>
        <dbReference type="EMBL" id="UTY40366.1"/>
    </source>
</evidence>
<dbReference type="SUPFAM" id="SSF50615">
    <property type="entry name" value="N-terminal domain of alpha and beta subunits of F1 ATP synthase"/>
    <property type="match status" value="1"/>
</dbReference>
<dbReference type="InterPro" id="IPR000194">
    <property type="entry name" value="ATPase_F1/V1/A1_a/bsu_nucl-bd"/>
</dbReference>
<keyword evidence="8 11" id="KW-0472">Membrane</keyword>
<keyword evidence="3 11" id="KW-0813">Transport</keyword>
<dbReference type="InterPro" id="IPR023366">
    <property type="entry name" value="ATP_synth_asu-like_sf"/>
</dbReference>
<keyword evidence="11" id="KW-1003">Cell membrane</keyword>
<keyword evidence="4 11" id="KW-0547">Nucleotide-binding</keyword>
<dbReference type="InterPro" id="IPR027417">
    <property type="entry name" value="P-loop_NTPase"/>
</dbReference>
<feature type="domain" description="ATP synthase alpha subunit C-terminal" evidence="13">
    <location>
        <begin position="371"/>
        <end position="496"/>
    </location>
</feature>
<dbReference type="PANTHER" id="PTHR48082:SF2">
    <property type="entry name" value="ATP SYNTHASE SUBUNIT ALPHA, MITOCHONDRIAL"/>
    <property type="match status" value="1"/>
</dbReference>
<evidence type="ECO:0000256" key="3">
    <source>
        <dbReference type="ARBA" id="ARBA00022448"/>
    </source>
</evidence>
<sequence length="507" mass="55520">MDLRPDEISALIKEQIKHFADQIESKDVGTVMTVGDGVTLIHGLDNAMLGELLLFPGDVYGMVMNLEEDAVGAVLLGDEGTIKEGDEVKRTGRIIEVPVGDGLLGRVVNPLGQPIDGQGEVVYQQTRPIEKIAPGVMTRKSVDQPLQTGITCIDAIIPIGRGQRELIIGDRQTGKTAIAIDTILNQKGQNIYCIYVAIGQKNSTVAQIVEKLRQGGAMEYTTVVSAGASELAPVQYIAPYAGCAMAEQWLDEGKDVLIVYDDLSKHAVAYRTVSLLLKRPPGREAYPGDVFYLHSRLLERACRLNEEHGGGSITALPIIETQAGDISAYIPTNVISITDGQIFLQQDLFNSGIRPAIDTGLSVSRVGSSAQIKAMKQVSSSLKLELAQYSEMQAFAQFGSDLDAATKATLEHGQRVREVLKQAQYSPRNVAQQVITLFALKYGYTKQIAVDKINVFMDELYQTIESQYPEIIEQIQQQKSIDDELSLKMKEVMKAFVENFLKVNKEG</sequence>
<evidence type="ECO:0000256" key="2">
    <source>
        <dbReference type="ARBA" id="ARBA00008936"/>
    </source>
</evidence>
<dbReference type="SUPFAM" id="SSF47917">
    <property type="entry name" value="C-terminal domain of alpha and beta subunits of F1 ATP synthase"/>
    <property type="match status" value="1"/>
</dbReference>
<dbReference type="Pfam" id="PF02874">
    <property type="entry name" value="ATP-synt_ab_N"/>
    <property type="match status" value="1"/>
</dbReference>
<dbReference type="EMBL" id="CP101620">
    <property type="protein sequence ID" value="UTY40366.1"/>
    <property type="molecule type" value="Genomic_DNA"/>
</dbReference>
<evidence type="ECO:0000256" key="6">
    <source>
        <dbReference type="ARBA" id="ARBA00022967"/>
    </source>
</evidence>
<dbReference type="Proteomes" id="UP001060112">
    <property type="component" value="Chromosome"/>
</dbReference>
<keyword evidence="6 11" id="KW-1278">Translocase</keyword>
<dbReference type="PIRSF" id="PIRSF039088">
    <property type="entry name" value="F_ATPase_subunit_alpha"/>
    <property type="match status" value="1"/>
</dbReference>
<dbReference type="CDD" id="cd18113">
    <property type="entry name" value="ATP-synt_F1_alpha_C"/>
    <property type="match status" value="1"/>
</dbReference>
<evidence type="ECO:0000256" key="4">
    <source>
        <dbReference type="ARBA" id="ARBA00022741"/>
    </source>
</evidence>
<evidence type="ECO:0000259" key="12">
    <source>
        <dbReference type="Pfam" id="PF00006"/>
    </source>
</evidence>
<dbReference type="EC" id="7.1.2.2" evidence="11"/>
<evidence type="ECO:0000256" key="10">
    <source>
        <dbReference type="ARBA" id="ARBA00023310"/>
    </source>
</evidence>
<evidence type="ECO:0000256" key="1">
    <source>
        <dbReference type="ARBA" id="ARBA00004370"/>
    </source>
</evidence>
<keyword evidence="11" id="KW-0375">Hydrogen ion transport</keyword>
<dbReference type="InterPro" id="IPR036121">
    <property type="entry name" value="ATPase_F1/V1/A1_a/bsu_N_sf"/>
</dbReference>
<dbReference type="NCBIfam" id="TIGR00962">
    <property type="entry name" value="atpA"/>
    <property type="match status" value="1"/>
</dbReference>
<dbReference type="RefSeq" id="WP_290141786.1">
    <property type="nucleotide sequence ID" value="NZ_CP101620.1"/>
</dbReference>
<dbReference type="InterPro" id="IPR020003">
    <property type="entry name" value="ATPase_a/bsu_AS"/>
</dbReference>
<organism evidence="15 16">
    <name type="scientific">Allocoprobacillus halotolerans</name>
    <dbReference type="NCBI Taxonomy" id="2944914"/>
    <lineage>
        <taxon>Bacteria</taxon>
        <taxon>Bacillati</taxon>
        <taxon>Bacillota</taxon>
        <taxon>Erysipelotrichia</taxon>
        <taxon>Erysipelotrichales</taxon>
        <taxon>Erysipelotrichaceae</taxon>
        <taxon>Allocoprobacillus</taxon>
    </lineage>
</organism>
<dbReference type="Gene3D" id="3.40.50.300">
    <property type="entry name" value="P-loop containing nucleotide triphosphate hydrolases"/>
    <property type="match status" value="1"/>
</dbReference>
<dbReference type="Pfam" id="PF00306">
    <property type="entry name" value="ATP-synt_ab_C"/>
    <property type="match status" value="1"/>
</dbReference>
<comment type="similarity">
    <text evidence="2 11">Belongs to the ATPase alpha/beta chains family.</text>
</comment>
<keyword evidence="16" id="KW-1185">Reference proteome</keyword>
<dbReference type="PANTHER" id="PTHR48082">
    <property type="entry name" value="ATP SYNTHASE SUBUNIT ALPHA, MITOCHONDRIAL"/>
    <property type="match status" value="1"/>
</dbReference>
<feature type="domain" description="ATPase F1/V1/A1 complex alpha/beta subunit N-terminal" evidence="14">
    <location>
        <begin position="26"/>
        <end position="92"/>
    </location>
</feature>
<dbReference type="SUPFAM" id="SSF52540">
    <property type="entry name" value="P-loop containing nucleoside triphosphate hydrolases"/>
    <property type="match status" value="1"/>
</dbReference>
<feature type="domain" description="ATPase F1/V1/A1 complex alpha/beta subunit nucleotide-binding" evidence="12">
    <location>
        <begin position="149"/>
        <end position="364"/>
    </location>
</feature>
<dbReference type="NCBIfam" id="NF009884">
    <property type="entry name" value="PRK13343.1"/>
    <property type="match status" value="1"/>
</dbReference>
<keyword evidence="7 11" id="KW-0406">Ion transport</keyword>
<protein>
    <recommendedName>
        <fullName evidence="11">ATP synthase subunit alpha</fullName>
        <ecNumber evidence="11">7.1.2.2</ecNumber>
    </recommendedName>
    <alternativeName>
        <fullName evidence="11">ATP synthase F1 sector subunit alpha</fullName>
    </alternativeName>
    <alternativeName>
        <fullName evidence="11">F-ATPase subunit alpha</fullName>
    </alternativeName>
</protein>
<dbReference type="InterPro" id="IPR038376">
    <property type="entry name" value="ATP_synth_asu_C_sf"/>
</dbReference>
<evidence type="ECO:0000256" key="5">
    <source>
        <dbReference type="ARBA" id="ARBA00022840"/>
    </source>
</evidence>
<evidence type="ECO:0000313" key="16">
    <source>
        <dbReference type="Proteomes" id="UP001060112"/>
    </source>
</evidence>
<reference evidence="15" key="1">
    <citation type="submission" date="2022-07" db="EMBL/GenBank/DDBJ databases">
        <title>Faecal culturing of patients with breast cancer.</title>
        <authorList>
            <person name="Teng N.M.Y."/>
            <person name="Kiu R."/>
            <person name="Evans R."/>
            <person name="Baker D.J."/>
            <person name="Zenner C."/>
            <person name="Robinson S.D."/>
            <person name="Hall L.J."/>
        </authorList>
    </citation>
    <scope>NUCLEOTIDE SEQUENCE</scope>
    <source>
        <strain evidence="15">LH1062</strain>
    </source>
</reference>
<comment type="subcellular location">
    <subcellularLocation>
        <location evidence="11">Cell membrane</location>
        <topology evidence="11">Peripheral membrane protein</topology>
    </subcellularLocation>
    <subcellularLocation>
        <location evidence="1">Membrane</location>
    </subcellularLocation>
</comment>
<keyword evidence="9 11" id="KW-0139">CF(1)</keyword>
<dbReference type="HAMAP" id="MF_01346">
    <property type="entry name" value="ATP_synth_alpha_bact"/>
    <property type="match status" value="1"/>
</dbReference>
<dbReference type="Pfam" id="PF00006">
    <property type="entry name" value="ATP-synt_ab"/>
    <property type="match status" value="1"/>
</dbReference>